<dbReference type="SUPFAM" id="SSF55785">
    <property type="entry name" value="PYP-like sensor domain (PAS domain)"/>
    <property type="match status" value="2"/>
</dbReference>
<evidence type="ECO:0000313" key="2">
    <source>
        <dbReference type="EMBL" id="SMB99690.1"/>
    </source>
</evidence>
<dbReference type="Pfam" id="PF08448">
    <property type="entry name" value="PAS_4"/>
    <property type="match status" value="1"/>
</dbReference>
<evidence type="ECO:0000259" key="1">
    <source>
        <dbReference type="Pfam" id="PF08448"/>
    </source>
</evidence>
<dbReference type="Proteomes" id="UP000192266">
    <property type="component" value="Unassembled WGS sequence"/>
</dbReference>
<dbReference type="STRING" id="645990.SAMN00120144_3566"/>
<dbReference type="AlphaFoldDB" id="A0A1W1W2I9"/>
<feature type="domain" description="PAS fold-4" evidence="1">
    <location>
        <begin position="55"/>
        <end position="170"/>
    </location>
</feature>
<keyword evidence="3" id="KW-1185">Reference proteome</keyword>
<accession>A0A1W1W2I9</accession>
<dbReference type="Gene3D" id="3.30.450.20">
    <property type="entry name" value="PAS domain"/>
    <property type="match status" value="2"/>
</dbReference>
<sequence>MPLRHGQQPPHAVLGFTVDVTDRVRARRQAEAAQAQALAAAEQAAAQREAFYQVFEQTPAIIVLLRGPDHRYEYVNPAYQQQLFPGRQLVGRTVAEALPEAVEHGFLALLDGVYQTGEPYFGQEMLLPVTQPDGQPPRDTYFDYTYQAVREAGHIVGVSIFATDVTERVRARRQREAQQAQLHNLFMEAPAPIVILDGPALTYQLVNPAYQQIFPGQELLVGRCWRPCPSWKAQTCSLA</sequence>
<name>A0A1W1W2I9_9BACT</name>
<dbReference type="InterPro" id="IPR035965">
    <property type="entry name" value="PAS-like_dom_sf"/>
</dbReference>
<proteinExistence type="predicted"/>
<organism evidence="2 3">
    <name type="scientific">Hymenobacter roseosalivarius DSM 11622</name>
    <dbReference type="NCBI Taxonomy" id="645990"/>
    <lineage>
        <taxon>Bacteria</taxon>
        <taxon>Pseudomonadati</taxon>
        <taxon>Bacteroidota</taxon>
        <taxon>Cytophagia</taxon>
        <taxon>Cytophagales</taxon>
        <taxon>Hymenobacteraceae</taxon>
        <taxon>Hymenobacter</taxon>
    </lineage>
</organism>
<evidence type="ECO:0000313" key="3">
    <source>
        <dbReference type="Proteomes" id="UP000192266"/>
    </source>
</evidence>
<protein>
    <submittedName>
        <fullName evidence="2">PAS sensor protein</fullName>
    </submittedName>
</protein>
<gene>
    <name evidence="2" type="ORF">SAMN00120144_3566</name>
</gene>
<dbReference type="EMBL" id="FWWW01000093">
    <property type="protein sequence ID" value="SMB99690.1"/>
    <property type="molecule type" value="Genomic_DNA"/>
</dbReference>
<dbReference type="InterPro" id="IPR013656">
    <property type="entry name" value="PAS_4"/>
</dbReference>
<reference evidence="2 3" key="1">
    <citation type="submission" date="2017-04" db="EMBL/GenBank/DDBJ databases">
        <authorList>
            <person name="Afonso C.L."/>
            <person name="Miller P.J."/>
            <person name="Scott M.A."/>
            <person name="Spackman E."/>
            <person name="Goraichik I."/>
            <person name="Dimitrov K.M."/>
            <person name="Suarez D.L."/>
            <person name="Swayne D.E."/>
        </authorList>
    </citation>
    <scope>NUCLEOTIDE SEQUENCE [LARGE SCALE GENOMIC DNA]</scope>
    <source>
        <strain evidence="2 3">DSM 11622</strain>
    </source>
</reference>